<evidence type="ECO:0000256" key="1">
    <source>
        <dbReference type="ARBA" id="ARBA00009297"/>
    </source>
</evidence>
<sequence length="294" mass="33554">MNDKKSTLIQILILRYRKTTAYLTQLVVHLLFFQVVNLDSTREAIVFMSLLHICCIRFSELLPIVDCLEGLPEHLGKCVFERIAHRYSTSSVDNEVARIFHLFIRAYGESFLEALHFTNHPEMLTKWIRLIHVADSLKYLYLDDCEIGTKYPEILPIVGRLKHLAQLSLQNNSLCNDHIRALTAASRFSRQSSLRCLDLSGNGFLSERCLASLSQLKSLRETHCSDTGMAVSYKKLRFPPGWVALTDSRCLLVKRPSGGWFNSFCPIPCNDEPVSMFEDPLTIVNLHCSVARTF</sequence>
<dbReference type="PANTHER" id="PTHR31994:SF3">
    <property type="entry name" value="LEUCINE-RICH REPEAT-CONTAINING PROTEIN 42"/>
    <property type="match status" value="1"/>
</dbReference>
<organism evidence="6 7">
    <name type="scientific">Calicophoron daubneyi</name>
    <name type="common">Rumen fluke</name>
    <name type="synonym">Paramphistomum daubneyi</name>
    <dbReference type="NCBI Taxonomy" id="300641"/>
    <lineage>
        <taxon>Eukaryota</taxon>
        <taxon>Metazoa</taxon>
        <taxon>Spiralia</taxon>
        <taxon>Lophotrochozoa</taxon>
        <taxon>Platyhelminthes</taxon>
        <taxon>Trematoda</taxon>
        <taxon>Digenea</taxon>
        <taxon>Plagiorchiida</taxon>
        <taxon>Pronocephalata</taxon>
        <taxon>Paramphistomoidea</taxon>
        <taxon>Paramphistomidae</taxon>
        <taxon>Calicophoron</taxon>
    </lineage>
</organism>
<evidence type="ECO:0000256" key="5">
    <source>
        <dbReference type="SAM" id="Phobius"/>
    </source>
</evidence>
<evidence type="ECO:0000313" key="7">
    <source>
        <dbReference type="Proteomes" id="UP001497525"/>
    </source>
</evidence>
<gene>
    <name evidence="6" type="ORF">CDAUBV1_LOCUS10155</name>
</gene>
<dbReference type="InterPro" id="IPR039631">
    <property type="entry name" value="LRRC42"/>
</dbReference>
<dbReference type="PANTHER" id="PTHR31994">
    <property type="entry name" value="LEUCINE-RICH REPEAT-CONTAINING PROTEIN 42"/>
    <property type="match status" value="1"/>
</dbReference>
<keyword evidence="3" id="KW-0433">Leucine-rich repeat</keyword>
<dbReference type="Gene3D" id="3.80.10.10">
    <property type="entry name" value="Ribonuclease Inhibitor"/>
    <property type="match status" value="1"/>
</dbReference>
<keyword evidence="4" id="KW-0677">Repeat</keyword>
<proteinExistence type="inferred from homology"/>
<dbReference type="SUPFAM" id="SSF52047">
    <property type="entry name" value="RNI-like"/>
    <property type="match status" value="1"/>
</dbReference>
<keyword evidence="5" id="KW-0472">Membrane</keyword>
<dbReference type="InterPro" id="IPR001611">
    <property type="entry name" value="Leu-rich_rpt"/>
</dbReference>
<evidence type="ECO:0000256" key="3">
    <source>
        <dbReference type="ARBA" id="ARBA00022614"/>
    </source>
</evidence>
<dbReference type="Proteomes" id="UP001497525">
    <property type="component" value="Unassembled WGS sequence"/>
</dbReference>
<dbReference type="EMBL" id="CAXLJL010000290">
    <property type="protein sequence ID" value="CAL5136063.1"/>
    <property type="molecule type" value="Genomic_DNA"/>
</dbReference>
<evidence type="ECO:0000256" key="4">
    <source>
        <dbReference type="ARBA" id="ARBA00022737"/>
    </source>
</evidence>
<protein>
    <recommendedName>
        <fullName evidence="2">Leucine-rich repeat-containing protein 42</fullName>
    </recommendedName>
</protein>
<evidence type="ECO:0000256" key="2">
    <source>
        <dbReference type="ARBA" id="ARBA00014198"/>
    </source>
</evidence>
<evidence type="ECO:0000313" key="6">
    <source>
        <dbReference type="EMBL" id="CAL5136063.1"/>
    </source>
</evidence>
<accession>A0AAV2TM25</accession>
<dbReference type="AlphaFoldDB" id="A0AAV2TM25"/>
<feature type="transmembrane region" description="Helical" evidence="5">
    <location>
        <begin position="21"/>
        <end position="38"/>
    </location>
</feature>
<dbReference type="InterPro" id="IPR032675">
    <property type="entry name" value="LRR_dom_sf"/>
</dbReference>
<name>A0AAV2TM25_CALDB</name>
<comment type="similarity">
    <text evidence="1">Belongs to the LRRC42 family.</text>
</comment>
<keyword evidence="5" id="KW-0812">Transmembrane</keyword>
<keyword evidence="5" id="KW-1133">Transmembrane helix</keyword>
<dbReference type="Pfam" id="PF00560">
    <property type="entry name" value="LRR_1"/>
    <property type="match status" value="1"/>
</dbReference>
<reference evidence="6" key="1">
    <citation type="submission" date="2024-06" db="EMBL/GenBank/DDBJ databases">
        <authorList>
            <person name="Liu X."/>
            <person name="Lenzi L."/>
            <person name="Haldenby T S."/>
            <person name="Uol C."/>
        </authorList>
    </citation>
    <scope>NUCLEOTIDE SEQUENCE</scope>
</reference>
<comment type="caution">
    <text evidence="6">The sequence shown here is derived from an EMBL/GenBank/DDBJ whole genome shotgun (WGS) entry which is preliminary data.</text>
</comment>